<evidence type="ECO:0000256" key="1">
    <source>
        <dbReference type="SAM" id="Phobius"/>
    </source>
</evidence>
<reference evidence="3" key="1">
    <citation type="journal article" date="2019" name="Int. J. Syst. Evol. Microbiol.">
        <title>The Global Catalogue of Microorganisms (GCM) 10K type strain sequencing project: providing services to taxonomists for standard genome sequencing and annotation.</title>
        <authorList>
            <consortium name="The Broad Institute Genomics Platform"/>
            <consortium name="The Broad Institute Genome Sequencing Center for Infectious Disease"/>
            <person name="Wu L."/>
            <person name="Ma J."/>
        </authorList>
    </citation>
    <scope>NUCLEOTIDE SEQUENCE [LARGE SCALE GENOMIC DNA]</scope>
    <source>
        <strain evidence="3">JCM 18532</strain>
    </source>
</reference>
<dbReference type="Proteomes" id="UP001499882">
    <property type="component" value="Unassembled WGS sequence"/>
</dbReference>
<evidence type="ECO:0008006" key="4">
    <source>
        <dbReference type="Google" id="ProtNLM"/>
    </source>
</evidence>
<gene>
    <name evidence="2" type="ORF">GCM10023350_50880</name>
</gene>
<dbReference type="RefSeq" id="WP_345529924.1">
    <property type="nucleotide sequence ID" value="NZ_BAABKN010000036.1"/>
</dbReference>
<sequence length="180" mass="18421">MTAEMDKQVVLQLGLVVAALAAVGALAGVVWQWLWTPTIGVVVDHHWSAGDAIGLQHEFSGTGWYVIVALVAGLVAGIAVALLADRVPLLTLAAVVVGSGLAAWLMLVVGTALGPPDPDVAARTADDGTRLPMQLSVTGYSPWGALPSGALLGLLFVFIGLSPRQQASSVETPPNDVAAE</sequence>
<feature type="transmembrane region" description="Helical" evidence="1">
    <location>
        <begin position="64"/>
        <end position="83"/>
    </location>
</feature>
<comment type="caution">
    <text evidence="2">The sequence shown here is derived from an EMBL/GenBank/DDBJ whole genome shotgun (WGS) entry which is preliminary data.</text>
</comment>
<organism evidence="2 3">
    <name type="scientific">Nocardioides endophyticus</name>
    <dbReference type="NCBI Taxonomy" id="1353775"/>
    <lineage>
        <taxon>Bacteria</taxon>
        <taxon>Bacillati</taxon>
        <taxon>Actinomycetota</taxon>
        <taxon>Actinomycetes</taxon>
        <taxon>Propionibacteriales</taxon>
        <taxon>Nocardioidaceae</taxon>
        <taxon>Nocardioides</taxon>
    </lineage>
</organism>
<keyword evidence="1" id="KW-1133">Transmembrane helix</keyword>
<keyword evidence="1" id="KW-0812">Transmembrane</keyword>
<evidence type="ECO:0000313" key="3">
    <source>
        <dbReference type="Proteomes" id="UP001499882"/>
    </source>
</evidence>
<feature type="transmembrane region" description="Helical" evidence="1">
    <location>
        <begin position="90"/>
        <end position="113"/>
    </location>
</feature>
<evidence type="ECO:0000313" key="2">
    <source>
        <dbReference type="EMBL" id="GAA4758802.1"/>
    </source>
</evidence>
<name>A0ABP8ZK82_9ACTN</name>
<feature type="transmembrane region" description="Helical" evidence="1">
    <location>
        <begin position="140"/>
        <end position="161"/>
    </location>
</feature>
<accession>A0ABP8ZK82</accession>
<dbReference type="EMBL" id="BAABKN010000036">
    <property type="protein sequence ID" value="GAA4758802.1"/>
    <property type="molecule type" value="Genomic_DNA"/>
</dbReference>
<keyword evidence="1" id="KW-0472">Membrane</keyword>
<protein>
    <recommendedName>
        <fullName evidence="4">DUF2567 domain-containing protein</fullName>
    </recommendedName>
</protein>
<proteinExistence type="predicted"/>
<keyword evidence="3" id="KW-1185">Reference proteome</keyword>